<organism evidence="1 2">
    <name type="scientific">Alteromonas ponticola</name>
    <dbReference type="NCBI Taxonomy" id="2720613"/>
    <lineage>
        <taxon>Bacteria</taxon>
        <taxon>Pseudomonadati</taxon>
        <taxon>Pseudomonadota</taxon>
        <taxon>Gammaproteobacteria</taxon>
        <taxon>Alteromonadales</taxon>
        <taxon>Alteromonadaceae</taxon>
        <taxon>Alteromonas/Salinimonas group</taxon>
        <taxon>Alteromonas</taxon>
    </lineage>
</organism>
<protein>
    <recommendedName>
        <fullName evidence="3">PBP domain-containing protein</fullName>
    </recommendedName>
</protein>
<evidence type="ECO:0000313" key="1">
    <source>
        <dbReference type="EMBL" id="NMH59813.1"/>
    </source>
</evidence>
<comment type="caution">
    <text evidence="1">The sequence shown here is derived from an EMBL/GenBank/DDBJ whole genome shotgun (WGS) entry which is preliminary data.</text>
</comment>
<dbReference type="RefSeq" id="WP_169210390.1">
    <property type="nucleotide sequence ID" value="NZ_JAATNW010000004.1"/>
</dbReference>
<dbReference type="EMBL" id="JAATNW010000004">
    <property type="protein sequence ID" value="NMH59813.1"/>
    <property type="molecule type" value="Genomic_DNA"/>
</dbReference>
<evidence type="ECO:0000313" key="2">
    <source>
        <dbReference type="Proteomes" id="UP000709336"/>
    </source>
</evidence>
<keyword evidence="2" id="KW-1185">Reference proteome</keyword>
<name>A0ABX1R228_9ALTE</name>
<dbReference type="SUPFAM" id="SSF53850">
    <property type="entry name" value="Periplasmic binding protein-like II"/>
    <property type="match status" value="1"/>
</dbReference>
<accession>A0ABX1R228</accession>
<evidence type="ECO:0008006" key="3">
    <source>
        <dbReference type="Google" id="ProtNLM"/>
    </source>
</evidence>
<gene>
    <name evidence="1" type="ORF">HCJ96_07285</name>
</gene>
<proteinExistence type="predicted"/>
<sequence length="153" mass="17403">MDRLQIANNSIYLCLLKAAVFWCSLIVSGAYAQTLTIITNPSVTQTTFSQSEIRQIFSARKQFWEDGSKITVFVLAPDSLQHKQFCQQNLNMFPYQLERLWNQITYSGQGDPPLLKNSQDEIIKAVLTTPGAIGYADENVIEQIKRKLRNNAE</sequence>
<dbReference type="Proteomes" id="UP000709336">
    <property type="component" value="Unassembled WGS sequence"/>
</dbReference>
<dbReference type="Gene3D" id="3.40.190.10">
    <property type="entry name" value="Periplasmic binding protein-like II"/>
    <property type="match status" value="1"/>
</dbReference>
<reference evidence="1 2" key="1">
    <citation type="submission" date="2020-03" db="EMBL/GenBank/DDBJ databases">
        <title>Alteromonas ponticola sp. nov., isolated from seawater.</title>
        <authorList>
            <person name="Yoon J.-H."/>
            <person name="Kim Y.-O."/>
        </authorList>
    </citation>
    <scope>NUCLEOTIDE SEQUENCE [LARGE SCALE GENOMIC DNA]</scope>
    <source>
        <strain evidence="1 2">MYP5</strain>
    </source>
</reference>